<name>A0AAV5HUL9_9ROSI</name>
<proteinExistence type="predicted"/>
<keyword evidence="2" id="KW-1185">Reference proteome</keyword>
<reference evidence="1 2" key="1">
    <citation type="journal article" date="2021" name="Commun. Biol.">
        <title>The genome of Shorea leprosula (Dipterocarpaceae) highlights the ecological relevance of drought in aseasonal tropical rainforests.</title>
        <authorList>
            <person name="Ng K.K.S."/>
            <person name="Kobayashi M.J."/>
            <person name="Fawcett J.A."/>
            <person name="Hatakeyama M."/>
            <person name="Paape T."/>
            <person name="Ng C.H."/>
            <person name="Ang C.C."/>
            <person name="Tnah L.H."/>
            <person name="Lee C.T."/>
            <person name="Nishiyama T."/>
            <person name="Sese J."/>
            <person name="O'Brien M.J."/>
            <person name="Copetti D."/>
            <person name="Mohd Noor M.I."/>
            <person name="Ong R.C."/>
            <person name="Putra M."/>
            <person name="Sireger I.Z."/>
            <person name="Indrioko S."/>
            <person name="Kosugi Y."/>
            <person name="Izuno A."/>
            <person name="Isagi Y."/>
            <person name="Lee S.L."/>
            <person name="Shimizu K.K."/>
        </authorList>
    </citation>
    <scope>NUCLEOTIDE SEQUENCE [LARGE SCALE GENOMIC DNA]</scope>
    <source>
        <strain evidence="1">214</strain>
    </source>
</reference>
<accession>A0AAV5HUL9</accession>
<evidence type="ECO:0000313" key="1">
    <source>
        <dbReference type="EMBL" id="GKU88854.1"/>
    </source>
</evidence>
<dbReference type="Proteomes" id="UP001054252">
    <property type="component" value="Unassembled WGS sequence"/>
</dbReference>
<sequence>MNLEMSGYVEIDRNSTMSRGSAHDDFTLNLWWYGY</sequence>
<comment type="caution">
    <text evidence="1">The sequence shown here is derived from an EMBL/GenBank/DDBJ whole genome shotgun (WGS) entry which is preliminary data.</text>
</comment>
<evidence type="ECO:0000313" key="2">
    <source>
        <dbReference type="Proteomes" id="UP001054252"/>
    </source>
</evidence>
<gene>
    <name evidence="1" type="ORF">SLEP1_g3070</name>
</gene>
<protein>
    <submittedName>
        <fullName evidence="1">Uncharacterized protein</fullName>
    </submittedName>
</protein>
<organism evidence="1 2">
    <name type="scientific">Rubroshorea leprosula</name>
    <dbReference type="NCBI Taxonomy" id="152421"/>
    <lineage>
        <taxon>Eukaryota</taxon>
        <taxon>Viridiplantae</taxon>
        <taxon>Streptophyta</taxon>
        <taxon>Embryophyta</taxon>
        <taxon>Tracheophyta</taxon>
        <taxon>Spermatophyta</taxon>
        <taxon>Magnoliopsida</taxon>
        <taxon>eudicotyledons</taxon>
        <taxon>Gunneridae</taxon>
        <taxon>Pentapetalae</taxon>
        <taxon>rosids</taxon>
        <taxon>malvids</taxon>
        <taxon>Malvales</taxon>
        <taxon>Dipterocarpaceae</taxon>
        <taxon>Rubroshorea</taxon>
    </lineage>
</organism>
<dbReference type="EMBL" id="BPVZ01000003">
    <property type="protein sequence ID" value="GKU88854.1"/>
    <property type="molecule type" value="Genomic_DNA"/>
</dbReference>
<dbReference type="AlphaFoldDB" id="A0AAV5HUL9"/>